<dbReference type="InterPro" id="IPR015943">
    <property type="entry name" value="WD40/YVTN_repeat-like_dom_sf"/>
</dbReference>
<dbReference type="VEuPathDB" id="TrichDB:TVAGG3_0802300"/>
<gene>
    <name evidence="3" type="ORF">TVAG_227330</name>
</gene>
<accession>A2GHT6</accession>
<dbReference type="STRING" id="5722.A2GHT6"/>
<reference evidence="3" key="2">
    <citation type="journal article" date="2007" name="Science">
        <title>Draft genome sequence of the sexually transmitted pathogen Trichomonas vaginalis.</title>
        <authorList>
            <person name="Carlton J.M."/>
            <person name="Hirt R.P."/>
            <person name="Silva J.C."/>
            <person name="Delcher A.L."/>
            <person name="Schatz M."/>
            <person name="Zhao Q."/>
            <person name="Wortman J.R."/>
            <person name="Bidwell S.L."/>
            <person name="Alsmark U.C.M."/>
            <person name="Besteiro S."/>
            <person name="Sicheritz-Ponten T."/>
            <person name="Noel C.J."/>
            <person name="Dacks J.B."/>
            <person name="Foster P.G."/>
            <person name="Simillion C."/>
            <person name="Van de Peer Y."/>
            <person name="Miranda-Saavedra D."/>
            <person name="Barton G.J."/>
            <person name="Westrop G.D."/>
            <person name="Mueller S."/>
            <person name="Dessi D."/>
            <person name="Fiori P.L."/>
            <person name="Ren Q."/>
            <person name="Paulsen I."/>
            <person name="Zhang H."/>
            <person name="Bastida-Corcuera F.D."/>
            <person name="Simoes-Barbosa A."/>
            <person name="Brown M.T."/>
            <person name="Hayes R.D."/>
            <person name="Mukherjee M."/>
            <person name="Okumura C.Y."/>
            <person name="Schneider R."/>
            <person name="Smith A.J."/>
            <person name="Vanacova S."/>
            <person name="Villalvazo M."/>
            <person name="Haas B.J."/>
            <person name="Pertea M."/>
            <person name="Feldblyum T.V."/>
            <person name="Utterback T.R."/>
            <person name="Shu C.L."/>
            <person name="Osoegawa K."/>
            <person name="de Jong P.J."/>
            <person name="Hrdy I."/>
            <person name="Horvathova L."/>
            <person name="Zubacova Z."/>
            <person name="Dolezal P."/>
            <person name="Malik S.B."/>
            <person name="Logsdon J.M. Jr."/>
            <person name="Henze K."/>
            <person name="Gupta A."/>
            <person name="Wang C.C."/>
            <person name="Dunne R.L."/>
            <person name="Upcroft J.A."/>
            <person name="Upcroft P."/>
            <person name="White O."/>
            <person name="Salzberg S.L."/>
            <person name="Tang P."/>
            <person name="Chiu C.-H."/>
            <person name="Lee Y.-S."/>
            <person name="Embley T.M."/>
            <person name="Coombs G.H."/>
            <person name="Mottram J.C."/>
            <person name="Tachezy J."/>
            <person name="Fraser-Liggett C.M."/>
            <person name="Johnson P.J."/>
        </authorList>
    </citation>
    <scope>NUCLEOTIDE SEQUENCE [LARGE SCALE GENOMIC DNA]</scope>
    <source>
        <strain evidence="3">G3</strain>
    </source>
</reference>
<keyword evidence="2" id="KW-0677">Repeat</keyword>
<dbReference type="InterPro" id="IPR036322">
    <property type="entry name" value="WD40_repeat_dom_sf"/>
</dbReference>
<dbReference type="SUPFAM" id="SSF50978">
    <property type="entry name" value="WD40 repeat-like"/>
    <property type="match status" value="1"/>
</dbReference>
<dbReference type="OrthoDB" id="400at2759"/>
<reference evidence="3" key="1">
    <citation type="submission" date="2006-10" db="EMBL/GenBank/DDBJ databases">
        <authorList>
            <person name="Amadeo P."/>
            <person name="Zhao Q."/>
            <person name="Wortman J."/>
            <person name="Fraser-Liggett C."/>
            <person name="Carlton J."/>
        </authorList>
    </citation>
    <scope>NUCLEOTIDE SEQUENCE</scope>
    <source>
        <strain evidence="3">G3</strain>
    </source>
</reference>
<dbReference type="RefSeq" id="XP_001296211.1">
    <property type="nucleotide sequence ID" value="XM_001296210.1"/>
</dbReference>
<dbReference type="AlphaFoldDB" id="A2GHT6"/>
<evidence type="ECO:0000313" key="3">
    <source>
        <dbReference type="EMBL" id="EAX83281.1"/>
    </source>
</evidence>
<dbReference type="SMART" id="SM00320">
    <property type="entry name" value="WD40"/>
    <property type="match status" value="4"/>
</dbReference>
<dbReference type="PANTHER" id="PTHR19857:SF8">
    <property type="entry name" value="ANGIO-ASSOCIATED MIGRATORY CELL PROTEIN"/>
    <property type="match status" value="1"/>
</dbReference>
<protein>
    <recommendedName>
        <fullName evidence="5">Anaphase-promoting complex subunit 4 WD40 domain-containing protein</fullName>
    </recommendedName>
</protein>
<dbReference type="PANTHER" id="PTHR19857">
    <property type="entry name" value="MITOCHONDRIAL DIVISION PROTEIN 1-RELATED"/>
    <property type="match status" value="1"/>
</dbReference>
<dbReference type="InterPro" id="IPR001680">
    <property type="entry name" value="WD40_rpt"/>
</dbReference>
<keyword evidence="1" id="KW-0853">WD repeat</keyword>
<proteinExistence type="predicted"/>
<dbReference type="Proteomes" id="UP000001542">
    <property type="component" value="Unassembled WGS sequence"/>
</dbReference>
<dbReference type="KEGG" id="tva:4740913"/>
<dbReference type="Pfam" id="PF00400">
    <property type="entry name" value="WD40"/>
    <property type="match status" value="2"/>
</dbReference>
<dbReference type="InParanoid" id="A2GHT6"/>
<name>A2GHT6_TRIV3</name>
<organism evidence="3 4">
    <name type="scientific">Trichomonas vaginalis (strain ATCC PRA-98 / G3)</name>
    <dbReference type="NCBI Taxonomy" id="412133"/>
    <lineage>
        <taxon>Eukaryota</taxon>
        <taxon>Metamonada</taxon>
        <taxon>Parabasalia</taxon>
        <taxon>Trichomonadida</taxon>
        <taxon>Trichomonadidae</taxon>
        <taxon>Trichomonas</taxon>
    </lineage>
</organism>
<dbReference type="EMBL" id="DS116028">
    <property type="protein sequence ID" value="EAX83281.1"/>
    <property type="molecule type" value="Genomic_DNA"/>
</dbReference>
<evidence type="ECO:0000313" key="4">
    <source>
        <dbReference type="Proteomes" id="UP000001542"/>
    </source>
</evidence>
<dbReference type="InterPro" id="IPR051179">
    <property type="entry name" value="WD_repeat_multifunction"/>
</dbReference>
<dbReference type="Gene3D" id="2.130.10.10">
    <property type="entry name" value="YVTN repeat-like/Quinoprotein amine dehydrogenase"/>
    <property type="match status" value="1"/>
</dbReference>
<sequence>MTDSQHQIDDRITCCEFSPNGTLLAVSSVNGSMDIYKSQDLSPIIKFQKLGFMNQFTWNDCGYILLCARNDGKAILADIKTKTIEILYDPGEEKHAVCIASSPRLFAAIGYSDGTISIIVRKEVAPSVFSAGYYPVTSIAVMNEKNSIIVTSSDGIVRIFNFLPTVNPVTHHYCISSIYVKKSPLYQIKLLNNDDVALILAPNCMIRLLNLSKGPISEPITMLSPNLNTKQFKILNYNDKSSFVACISDGSFKILSIDTLAVVLEKPMPNLKGFAISCHPTSPLIATAGSGDQPILLHNVTFA</sequence>
<evidence type="ECO:0000256" key="1">
    <source>
        <dbReference type="ARBA" id="ARBA00022574"/>
    </source>
</evidence>
<dbReference type="VEuPathDB" id="TrichDB:TVAG_227330"/>
<dbReference type="SMR" id="A2GHT6"/>
<evidence type="ECO:0008006" key="5">
    <source>
        <dbReference type="Google" id="ProtNLM"/>
    </source>
</evidence>
<keyword evidence="4" id="KW-1185">Reference proteome</keyword>
<evidence type="ECO:0000256" key="2">
    <source>
        <dbReference type="ARBA" id="ARBA00022737"/>
    </source>
</evidence>